<comment type="function">
    <text evidence="10">Endonuclease that specifically degrades the RNA of RNA-DNA hybrids.</text>
</comment>
<accession>A0ABR4CBC2</accession>
<dbReference type="InterPro" id="IPR012337">
    <property type="entry name" value="RNaseH-like_sf"/>
</dbReference>
<dbReference type="Pfam" id="PF00075">
    <property type="entry name" value="RNase_H"/>
    <property type="match status" value="1"/>
</dbReference>
<reference evidence="13 14" key="1">
    <citation type="journal article" date="2024" name="Commun. Biol.">
        <title>Comparative genomic analysis of thermophilic fungi reveals convergent evolutionary adaptations and gene losses.</title>
        <authorList>
            <person name="Steindorff A.S."/>
            <person name="Aguilar-Pontes M.V."/>
            <person name="Robinson A.J."/>
            <person name="Andreopoulos B."/>
            <person name="LaButti K."/>
            <person name="Kuo A."/>
            <person name="Mondo S."/>
            <person name="Riley R."/>
            <person name="Otillar R."/>
            <person name="Haridas S."/>
            <person name="Lipzen A."/>
            <person name="Grimwood J."/>
            <person name="Schmutz J."/>
            <person name="Clum A."/>
            <person name="Reid I.D."/>
            <person name="Moisan M.C."/>
            <person name="Butler G."/>
            <person name="Nguyen T.T.M."/>
            <person name="Dewar K."/>
            <person name="Conant G."/>
            <person name="Drula E."/>
            <person name="Henrissat B."/>
            <person name="Hansel C."/>
            <person name="Singer S."/>
            <person name="Hutchinson M.I."/>
            <person name="de Vries R.P."/>
            <person name="Natvig D.O."/>
            <person name="Powell A.J."/>
            <person name="Tsang A."/>
            <person name="Grigoriev I.V."/>
        </authorList>
    </citation>
    <scope>NUCLEOTIDE SEQUENCE [LARGE SCALE GENOMIC DNA]</scope>
    <source>
        <strain evidence="13 14">CBS 494.80</strain>
    </source>
</reference>
<protein>
    <recommendedName>
        <fullName evidence="4 10">Ribonuclease H</fullName>
        <shortName evidence="10">RNase H</shortName>
        <ecNumber evidence="4 10">3.1.26.4</ecNumber>
    </recommendedName>
</protein>
<dbReference type="PROSITE" id="PS50879">
    <property type="entry name" value="RNASE_H_1"/>
    <property type="match status" value="1"/>
</dbReference>
<evidence type="ECO:0000256" key="6">
    <source>
        <dbReference type="ARBA" id="ARBA00022723"/>
    </source>
</evidence>
<dbReference type="EMBL" id="JAZHXI010000011">
    <property type="protein sequence ID" value="KAL2066556.1"/>
    <property type="molecule type" value="Genomic_DNA"/>
</dbReference>
<feature type="compositionally biased region" description="Basic and acidic residues" evidence="11">
    <location>
        <begin position="123"/>
        <end position="138"/>
    </location>
</feature>
<dbReference type="PIRSF" id="PIRSF036852">
    <property type="entry name" value="Ribonuclease_H1_euk"/>
    <property type="match status" value="1"/>
</dbReference>
<feature type="domain" description="RNase H type-1" evidence="12">
    <location>
        <begin position="184"/>
        <end position="334"/>
    </location>
</feature>
<dbReference type="SUPFAM" id="SSF55658">
    <property type="entry name" value="L9 N-domain-like"/>
    <property type="match status" value="2"/>
</dbReference>
<evidence type="ECO:0000313" key="13">
    <source>
        <dbReference type="EMBL" id="KAL2066556.1"/>
    </source>
</evidence>
<evidence type="ECO:0000256" key="2">
    <source>
        <dbReference type="ARBA" id="ARBA00001946"/>
    </source>
</evidence>
<dbReference type="SUPFAM" id="SSF53098">
    <property type="entry name" value="Ribonuclease H-like"/>
    <property type="match status" value="1"/>
</dbReference>
<evidence type="ECO:0000256" key="1">
    <source>
        <dbReference type="ARBA" id="ARBA00000077"/>
    </source>
</evidence>
<organism evidence="13 14">
    <name type="scientific">Oculimacula yallundae</name>
    <dbReference type="NCBI Taxonomy" id="86028"/>
    <lineage>
        <taxon>Eukaryota</taxon>
        <taxon>Fungi</taxon>
        <taxon>Dikarya</taxon>
        <taxon>Ascomycota</taxon>
        <taxon>Pezizomycotina</taxon>
        <taxon>Leotiomycetes</taxon>
        <taxon>Helotiales</taxon>
        <taxon>Ploettnerulaceae</taxon>
        <taxon>Oculimacula</taxon>
    </lineage>
</organism>
<name>A0ABR4CBC2_9HELO</name>
<dbReference type="InterPro" id="IPR037056">
    <property type="entry name" value="RNase_H1_N_sf"/>
</dbReference>
<evidence type="ECO:0000256" key="4">
    <source>
        <dbReference type="ARBA" id="ARBA00012180"/>
    </source>
</evidence>
<comment type="cofactor">
    <cofactor evidence="2 10">
        <name>Mg(2+)</name>
        <dbReference type="ChEBI" id="CHEBI:18420"/>
    </cofactor>
</comment>
<dbReference type="Proteomes" id="UP001595075">
    <property type="component" value="Unassembled WGS sequence"/>
</dbReference>
<dbReference type="InterPro" id="IPR009027">
    <property type="entry name" value="Ribosomal_bL9/RNase_H1_N"/>
</dbReference>
<dbReference type="PANTHER" id="PTHR10642:SF26">
    <property type="entry name" value="RIBONUCLEASE H1"/>
    <property type="match status" value="1"/>
</dbReference>
<evidence type="ECO:0000256" key="10">
    <source>
        <dbReference type="PIRNR" id="PIRNR036852"/>
    </source>
</evidence>
<dbReference type="InterPro" id="IPR002156">
    <property type="entry name" value="RNaseH_domain"/>
</dbReference>
<comment type="caution">
    <text evidence="13">The sequence shown here is derived from an EMBL/GenBank/DDBJ whole genome shotgun (WGS) entry which is preliminary data.</text>
</comment>
<gene>
    <name evidence="13" type="ORF">VTL71DRAFT_2627</name>
</gene>
<keyword evidence="5 10" id="KW-0540">Nuclease</keyword>
<dbReference type="PANTHER" id="PTHR10642">
    <property type="entry name" value="RIBONUCLEASE H1"/>
    <property type="match status" value="1"/>
</dbReference>
<dbReference type="CDD" id="cd09280">
    <property type="entry name" value="RNase_HI_eukaryote_like"/>
    <property type="match status" value="1"/>
</dbReference>
<dbReference type="InterPro" id="IPR036397">
    <property type="entry name" value="RNaseH_sf"/>
</dbReference>
<evidence type="ECO:0000256" key="11">
    <source>
        <dbReference type="SAM" id="MobiDB-lite"/>
    </source>
</evidence>
<sequence length="338" mass="37019">MSSGSRKRKHGEEVQKYYAVKAGRTPGVYKTWKECQEHTTGFGGAVYKSFTSKKEADDFVAGKNKSKPGQEKFYAVASGHVPGVYTEWPKAQEQIDGAKNPKFKKFETRREAEEFVQSGGKAGKKEKQGVKRGVETERERERDVYAEAEVGGGVVQEVFEVEEVEHAAKRSRTSASAGSESKGKEKLLRIYTDGSALGNGRTNAVAGVGVFFGVGDKRNISESLAGTTQTNNRAELTGVLRALEIAPKKTNVEIITDSNYSINCVSVWYTGWAKRNWMTSGNKPVENQDLIKGIRALIEERDALGAETRFTWIKGHNDDPGNTAADRLAVAGAQASRL</sequence>
<keyword evidence="14" id="KW-1185">Reference proteome</keyword>
<dbReference type="InterPro" id="IPR011320">
    <property type="entry name" value="RNase_H1_N"/>
</dbReference>
<evidence type="ECO:0000256" key="5">
    <source>
        <dbReference type="ARBA" id="ARBA00022722"/>
    </source>
</evidence>
<evidence type="ECO:0000259" key="12">
    <source>
        <dbReference type="PROSITE" id="PS50879"/>
    </source>
</evidence>
<dbReference type="Gene3D" id="3.40.970.10">
    <property type="entry name" value="Ribonuclease H1, N-terminal domain"/>
    <property type="match status" value="2"/>
</dbReference>
<evidence type="ECO:0000256" key="3">
    <source>
        <dbReference type="ARBA" id="ARBA00005300"/>
    </source>
</evidence>
<comment type="catalytic activity">
    <reaction evidence="1 10">
        <text>Endonucleolytic cleavage to 5'-phosphomonoester.</text>
        <dbReference type="EC" id="3.1.26.4"/>
    </reaction>
</comment>
<dbReference type="EC" id="3.1.26.4" evidence="4 10"/>
<evidence type="ECO:0000256" key="8">
    <source>
        <dbReference type="ARBA" id="ARBA00022801"/>
    </source>
</evidence>
<proteinExistence type="inferred from homology"/>
<keyword evidence="9 10" id="KW-0460">Magnesium</keyword>
<dbReference type="InterPro" id="IPR050092">
    <property type="entry name" value="RNase_H"/>
</dbReference>
<evidence type="ECO:0000313" key="14">
    <source>
        <dbReference type="Proteomes" id="UP001595075"/>
    </source>
</evidence>
<evidence type="ECO:0000256" key="9">
    <source>
        <dbReference type="ARBA" id="ARBA00022842"/>
    </source>
</evidence>
<comment type="similarity">
    <text evidence="3 10">Belongs to the RNase H family.</text>
</comment>
<keyword evidence="8 10" id="KW-0378">Hydrolase</keyword>
<keyword evidence="7 10" id="KW-0255">Endonuclease</keyword>
<dbReference type="Gene3D" id="3.30.420.10">
    <property type="entry name" value="Ribonuclease H-like superfamily/Ribonuclease H"/>
    <property type="match status" value="1"/>
</dbReference>
<dbReference type="InterPro" id="IPR017067">
    <property type="entry name" value="RNase_H1_euk"/>
</dbReference>
<keyword evidence="6 10" id="KW-0479">Metal-binding</keyword>
<dbReference type="Pfam" id="PF01693">
    <property type="entry name" value="Cauli_VI"/>
    <property type="match status" value="2"/>
</dbReference>
<evidence type="ECO:0000256" key="7">
    <source>
        <dbReference type="ARBA" id="ARBA00022759"/>
    </source>
</evidence>
<feature type="region of interest" description="Disordered" evidence="11">
    <location>
        <begin position="114"/>
        <end position="138"/>
    </location>
</feature>